<organism evidence="1">
    <name type="scientific">hydrothermal vent metagenome</name>
    <dbReference type="NCBI Taxonomy" id="652676"/>
    <lineage>
        <taxon>unclassified sequences</taxon>
        <taxon>metagenomes</taxon>
        <taxon>ecological metagenomes</taxon>
    </lineage>
</organism>
<sequence>MEQIIVSDNQPPLCLLCQRPRLSAVADSSWTSMSVTSDLRLWPGAAEIVVCDHCGHAQKTIDGHYLRKTKDIYSTYKMYPASAGKEPTVITDQSMAPRSDVIVKWLTEVASLPSAGRMLDLGCGNGGALSSFGHAYNTWELYGYELDRQNEKTILSIPGVKGFFTEKMDNVKGVFDIVTMFHLIEHIPGPIEFMNRARALIAPGGLALIESPDITQNPFDLLVMDHCSHFSPGSMRYLVARSGFETVKLRNDLVPKEISALATPEERSVEAVEDEQHRGNAVIVSAISWLENLAEDAALCAKSQPFGILGAGIGGTWLAGVLADKVSFFVDEDPSRCGKVHLGKRVISLSQAPEGACVYLPFPPAIARKIKERLTEIYPSVRLVEPPEPK</sequence>
<dbReference type="Gene3D" id="3.40.50.150">
    <property type="entry name" value="Vaccinia Virus protein VP39"/>
    <property type="match status" value="1"/>
</dbReference>
<proteinExistence type="predicted"/>
<protein>
    <submittedName>
        <fullName evidence="1">Uncharacterized protein</fullName>
    </submittedName>
</protein>
<dbReference type="EMBL" id="UOGE01000116">
    <property type="protein sequence ID" value="VAX26108.1"/>
    <property type="molecule type" value="Genomic_DNA"/>
</dbReference>
<dbReference type="SUPFAM" id="SSF53335">
    <property type="entry name" value="S-adenosyl-L-methionine-dependent methyltransferases"/>
    <property type="match status" value="1"/>
</dbReference>
<accession>A0A3B1CQ33</accession>
<name>A0A3B1CQ33_9ZZZZ</name>
<dbReference type="AlphaFoldDB" id="A0A3B1CQ33"/>
<dbReference type="PANTHER" id="PTHR43861">
    <property type="entry name" value="TRANS-ACONITATE 2-METHYLTRANSFERASE-RELATED"/>
    <property type="match status" value="1"/>
</dbReference>
<evidence type="ECO:0000313" key="1">
    <source>
        <dbReference type="EMBL" id="VAX26108.1"/>
    </source>
</evidence>
<dbReference type="CDD" id="cd02440">
    <property type="entry name" value="AdoMet_MTases"/>
    <property type="match status" value="1"/>
</dbReference>
<gene>
    <name evidence="1" type="ORF">MNBD_NITROSPINAE02-644</name>
</gene>
<dbReference type="InterPro" id="IPR029063">
    <property type="entry name" value="SAM-dependent_MTases_sf"/>
</dbReference>
<dbReference type="Pfam" id="PF13489">
    <property type="entry name" value="Methyltransf_23"/>
    <property type="match status" value="1"/>
</dbReference>
<reference evidence="1" key="1">
    <citation type="submission" date="2018-06" db="EMBL/GenBank/DDBJ databases">
        <authorList>
            <person name="Zhirakovskaya E."/>
        </authorList>
    </citation>
    <scope>NUCLEOTIDE SEQUENCE</scope>
</reference>